<protein>
    <submittedName>
        <fullName evidence="2">Uncharacterized protein</fullName>
    </submittedName>
</protein>
<organism evidence="2">
    <name type="scientific">Marseillevirus sp</name>
    <dbReference type="NCBI Taxonomy" id="2809551"/>
    <lineage>
        <taxon>Viruses</taxon>
        <taxon>Varidnaviria</taxon>
        <taxon>Bamfordvirae</taxon>
        <taxon>Nucleocytoviricota</taxon>
        <taxon>Megaviricetes</taxon>
        <taxon>Pimascovirales</taxon>
        <taxon>Pimascovirales incertae sedis</taxon>
        <taxon>Marseilleviridae</taxon>
        <taxon>Marseillevirus</taxon>
    </lineage>
</organism>
<feature type="region of interest" description="Disordered" evidence="1">
    <location>
        <begin position="218"/>
        <end position="259"/>
    </location>
</feature>
<gene>
    <name evidence="2" type="ORF">MarDSR_447</name>
</gene>
<reference evidence="2" key="1">
    <citation type="submission" date="2023-07" db="EMBL/GenBank/DDBJ databases">
        <authorList>
            <person name="Xia Y."/>
        </authorList>
    </citation>
    <scope>NUCLEOTIDE SEQUENCE</scope>
    <source>
        <strain evidence="2">E</strain>
    </source>
</reference>
<dbReference type="EMBL" id="OR343189">
    <property type="protein sequence ID" value="WNL50486.1"/>
    <property type="molecule type" value="Genomic_DNA"/>
</dbReference>
<name>A0AA96EQI2_9VIRU</name>
<accession>A0AA96EQI2</accession>
<evidence type="ECO:0000256" key="1">
    <source>
        <dbReference type="SAM" id="MobiDB-lite"/>
    </source>
</evidence>
<evidence type="ECO:0000313" key="2">
    <source>
        <dbReference type="EMBL" id="WNL50486.1"/>
    </source>
</evidence>
<proteinExistence type="predicted"/>
<sequence>MQEIKIIQRASEIWRKRRTMSDFANIRNAIQKEIDDRKNALVEFLMKRFDISKENMDAALVEFGSAPVAAKRAPRPRKTVEKTEKIKCSGFTTGSGKECGYTGKEEIDGKMYCSAHAKRLKKTKEELDFATSGTKKPVKTVKDSVVTKNSKLDGYLKSISTNKLKKNPETGNLVHTEHGFVFDEDKQTRVLGFENKNGKIVALTEAQRALCLEMGWELDEGNIPTQEEEEDKEKESDSGDEEEEPLDAGDDLDIGDERT</sequence>